<evidence type="ECO:0000313" key="3">
    <source>
        <dbReference type="Proteomes" id="UP000553632"/>
    </source>
</evidence>
<protein>
    <recommendedName>
        <fullName evidence="4">START domain-containing protein</fullName>
    </recommendedName>
</protein>
<dbReference type="EMBL" id="JABANO010004020">
    <property type="protein sequence ID" value="KAF4755873.1"/>
    <property type="molecule type" value="Genomic_DNA"/>
</dbReference>
<dbReference type="Proteomes" id="UP000553632">
    <property type="component" value="Unassembled WGS sequence"/>
</dbReference>
<feature type="compositionally biased region" description="Basic and acidic residues" evidence="1">
    <location>
        <begin position="28"/>
        <end position="39"/>
    </location>
</feature>
<evidence type="ECO:0000256" key="1">
    <source>
        <dbReference type="SAM" id="MobiDB-lite"/>
    </source>
</evidence>
<evidence type="ECO:0008006" key="4">
    <source>
        <dbReference type="Google" id="ProtNLM"/>
    </source>
</evidence>
<feature type="compositionally biased region" description="Low complexity" evidence="1">
    <location>
        <begin position="56"/>
        <end position="75"/>
    </location>
</feature>
<accession>A0A7J6UFG7</accession>
<gene>
    <name evidence="2" type="ORF">FOZ63_020279</name>
</gene>
<dbReference type="SUPFAM" id="SSF55961">
    <property type="entry name" value="Bet v1-like"/>
    <property type="match status" value="1"/>
</dbReference>
<dbReference type="InterPro" id="IPR023393">
    <property type="entry name" value="START-like_dom_sf"/>
</dbReference>
<comment type="caution">
    <text evidence="2">The sequence shown here is derived from an EMBL/GenBank/DDBJ whole genome shotgun (WGS) entry which is preliminary data.</text>
</comment>
<proteinExistence type="predicted"/>
<dbReference type="AlphaFoldDB" id="A0A7J6UFG7"/>
<evidence type="ECO:0000313" key="2">
    <source>
        <dbReference type="EMBL" id="KAF4755873.1"/>
    </source>
</evidence>
<feature type="non-terminal residue" evidence="2">
    <location>
        <position position="1"/>
    </location>
</feature>
<keyword evidence="3" id="KW-1185">Reference proteome</keyword>
<name>A0A7J6UFG7_PEROL</name>
<dbReference type="Gene3D" id="3.30.530.20">
    <property type="match status" value="1"/>
</dbReference>
<feature type="region of interest" description="Disordered" evidence="1">
    <location>
        <begin position="27"/>
        <end position="80"/>
    </location>
</feature>
<feature type="non-terminal residue" evidence="2">
    <location>
        <position position="191"/>
    </location>
</feature>
<sequence length="191" mass="20967">ATMKQPMSLVPAFASINNYNFEPAPVRKAAEPAKTEKVTPVEQPQTTQEPKTPEGSRSVVPAKSSSESAPELASPQAKMAVDAGKAAQKALLGFEEDQAFKSQGRSGNVDLFVRPQTTTERQVVCGKMSFGKEYTIEEIMQFMNDLALKETWDSQFQDGRVLETYAKSASFSLNLTWAAYKKEMGVAGRDF</sequence>
<organism evidence="2 3">
    <name type="scientific">Perkinsus olseni</name>
    <name type="common">Perkinsus atlanticus</name>
    <dbReference type="NCBI Taxonomy" id="32597"/>
    <lineage>
        <taxon>Eukaryota</taxon>
        <taxon>Sar</taxon>
        <taxon>Alveolata</taxon>
        <taxon>Perkinsozoa</taxon>
        <taxon>Perkinsea</taxon>
        <taxon>Perkinsida</taxon>
        <taxon>Perkinsidae</taxon>
        <taxon>Perkinsus</taxon>
    </lineage>
</organism>
<reference evidence="2 3" key="1">
    <citation type="submission" date="2020-04" db="EMBL/GenBank/DDBJ databases">
        <title>Perkinsus olseni comparative genomics.</title>
        <authorList>
            <person name="Bogema D.R."/>
        </authorList>
    </citation>
    <scope>NUCLEOTIDE SEQUENCE [LARGE SCALE GENOMIC DNA]</scope>
    <source>
        <strain evidence="2 3">ATCC PRA-207</strain>
    </source>
</reference>